<accession>A0AAV7USX0</accession>
<name>A0AAV7USX0_PLEWA</name>
<dbReference type="AlphaFoldDB" id="A0AAV7USX0"/>
<feature type="region of interest" description="Disordered" evidence="1">
    <location>
        <begin position="1"/>
        <end position="83"/>
    </location>
</feature>
<organism evidence="2 3">
    <name type="scientific">Pleurodeles waltl</name>
    <name type="common">Iberian ribbed newt</name>
    <dbReference type="NCBI Taxonomy" id="8319"/>
    <lineage>
        <taxon>Eukaryota</taxon>
        <taxon>Metazoa</taxon>
        <taxon>Chordata</taxon>
        <taxon>Craniata</taxon>
        <taxon>Vertebrata</taxon>
        <taxon>Euteleostomi</taxon>
        <taxon>Amphibia</taxon>
        <taxon>Batrachia</taxon>
        <taxon>Caudata</taxon>
        <taxon>Salamandroidea</taxon>
        <taxon>Salamandridae</taxon>
        <taxon>Pleurodelinae</taxon>
        <taxon>Pleurodeles</taxon>
    </lineage>
</organism>
<evidence type="ECO:0000256" key="1">
    <source>
        <dbReference type="SAM" id="MobiDB-lite"/>
    </source>
</evidence>
<protein>
    <submittedName>
        <fullName evidence="2">Uncharacterized protein</fullName>
    </submittedName>
</protein>
<comment type="caution">
    <text evidence="2">The sequence shown here is derived from an EMBL/GenBank/DDBJ whole genome shotgun (WGS) entry which is preliminary data.</text>
</comment>
<reference evidence="2" key="1">
    <citation type="journal article" date="2022" name="bioRxiv">
        <title>Sequencing and chromosome-scale assembly of the giantPleurodeles waltlgenome.</title>
        <authorList>
            <person name="Brown T."/>
            <person name="Elewa A."/>
            <person name="Iarovenko S."/>
            <person name="Subramanian E."/>
            <person name="Araus A.J."/>
            <person name="Petzold A."/>
            <person name="Susuki M."/>
            <person name="Suzuki K.-i.T."/>
            <person name="Hayashi T."/>
            <person name="Toyoda A."/>
            <person name="Oliveira C."/>
            <person name="Osipova E."/>
            <person name="Leigh N.D."/>
            <person name="Simon A."/>
            <person name="Yun M.H."/>
        </authorList>
    </citation>
    <scope>NUCLEOTIDE SEQUENCE</scope>
    <source>
        <strain evidence="2">20211129_DDA</strain>
        <tissue evidence="2">Liver</tissue>
    </source>
</reference>
<evidence type="ECO:0000313" key="3">
    <source>
        <dbReference type="Proteomes" id="UP001066276"/>
    </source>
</evidence>
<sequence length="83" mass="8827">MPEGLLYLTNTKTLDDSDGTRAPVESSGSQTQRATLITRGWRAGQVTPTFPSVSPTSTPQGAPPLKAEPQQQLSRVPAGEFCL</sequence>
<keyword evidence="3" id="KW-1185">Reference proteome</keyword>
<gene>
    <name evidence="2" type="ORF">NDU88_000275</name>
</gene>
<feature type="compositionally biased region" description="Low complexity" evidence="1">
    <location>
        <begin position="46"/>
        <end position="59"/>
    </location>
</feature>
<proteinExistence type="predicted"/>
<evidence type="ECO:0000313" key="2">
    <source>
        <dbReference type="EMBL" id="KAJ1190958.1"/>
    </source>
</evidence>
<dbReference type="EMBL" id="JANPWB010000004">
    <property type="protein sequence ID" value="KAJ1190958.1"/>
    <property type="molecule type" value="Genomic_DNA"/>
</dbReference>
<dbReference type="Proteomes" id="UP001066276">
    <property type="component" value="Chromosome 2_2"/>
</dbReference>
<feature type="compositionally biased region" description="Polar residues" evidence="1">
    <location>
        <begin position="26"/>
        <end position="35"/>
    </location>
</feature>